<organism evidence="1">
    <name type="scientific">Cladocopium goreaui</name>
    <dbReference type="NCBI Taxonomy" id="2562237"/>
    <lineage>
        <taxon>Eukaryota</taxon>
        <taxon>Sar</taxon>
        <taxon>Alveolata</taxon>
        <taxon>Dinophyceae</taxon>
        <taxon>Suessiales</taxon>
        <taxon>Symbiodiniaceae</taxon>
        <taxon>Cladocopium</taxon>
    </lineage>
</organism>
<reference evidence="2" key="2">
    <citation type="submission" date="2024-04" db="EMBL/GenBank/DDBJ databases">
        <authorList>
            <person name="Chen Y."/>
            <person name="Shah S."/>
            <person name="Dougan E. K."/>
            <person name="Thang M."/>
            <person name="Chan C."/>
        </authorList>
    </citation>
    <scope>NUCLEOTIDE SEQUENCE [LARGE SCALE GENOMIC DNA]</scope>
</reference>
<keyword evidence="3" id="KW-1185">Reference proteome</keyword>
<reference evidence="1" key="1">
    <citation type="submission" date="2022-10" db="EMBL/GenBank/DDBJ databases">
        <authorList>
            <person name="Chen Y."/>
            <person name="Dougan E. K."/>
            <person name="Chan C."/>
            <person name="Rhodes N."/>
            <person name="Thang M."/>
        </authorList>
    </citation>
    <scope>NUCLEOTIDE SEQUENCE</scope>
</reference>
<dbReference type="Proteomes" id="UP001152797">
    <property type="component" value="Unassembled WGS sequence"/>
</dbReference>
<evidence type="ECO:0000313" key="3">
    <source>
        <dbReference type="Proteomes" id="UP001152797"/>
    </source>
</evidence>
<protein>
    <submittedName>
        <fullName evidence="1">Uncharacterized protein</fullName>
    </submittedName>
</protein>
<name>A0A9P1DBA0_9DINO</name>
<gene>
    <name evidence="1" type="ORF">C1SCF055_LOCUS31978</name>
</gene>
<evidence type="ECO:0000313" key="1">
    <source>
        <dbReference type="EMBL" id="CAI4006332.1"/>
    </source>
</evidence>
<accession>A0A9P1DBA0</accession>
<dbReference type="EMBL" id="CAMXCT020003801">
    <property type="protein sequence ID" value="CAL1159707.1"/>
    <property type="molecule type" value="Genomic_DNA"/>
</dbReference>
<comment type="caution">
    <text evidence="1">The sequence shown here is derived from an EMBL/GenBank/DDBJ whole genome shotgun (WGS) entry which is preliminary data.</text>
</comment>
<proteinExistence type="predicted"/>
<dbReference type="EMBL" id="CAMXCT030003801">
    <property type="protein sequence ID" value="CAL4793644.1"/>
    <property type="molecule type" value="Genomic_DNA"/>
</dbReference>
<dbReference type="EMBL" id="CAMXCT010003801">
    <property type="protein sequence ID" value="CAI4006332.1"/>
    <property type="molecule type" value="Genomic_DNA"/>
</dbReference>
<dbReference type="AlphaFoldDB" id="A0A9P1DBA0"/>
<evidence type="ECO:0000313" key="2">
    <source>
        <dbReference type="EMBL" id="CAL1159707.1"/>
    </source>
</evidence>
<sequence>MDHLGLFGFEVCQTISGGPLELMGDLGQNFGETMRTLATAKHLGSEAVQLAVFKLLGEHVLERMPFGSEERGLILHQQNWQIPSWPLQSFAVAGPEQLRSISPHFEIPGFTWSRVSHRGSRHHRLPDPALEAPWHPAVFVAAAGCLQRQAGLIGIGDGIGGDASSTLMPSVHELPAEVLLKCLRLLGVPTAEAAPQQQPHYFFIQNPDGSRTQHFGIPPAEYQQAKGGEDRNHGLLVVEILSFI</sequence>